<dbReference type="SMART" id="SM00353">
    <property type="entry name" value="HLH"/>
    <property type="match status" value="1"/>
</dbReference>
<feature type="region of interest" description="Disordered" evidence="12">
    <location>
        <begin position="436"/>
        <end position="472"/>
    </location>
</feature>
<dbReference type="Pfam" id="PF00010">
    <property type="entry name" value="HLH"/>
    <property type="match status" value="1"/>
</dbReference>
<evidence type="ECO:0000256" key="12">
    <source>
        <dbReference type="SAM" id="MobiDB-lite"/>
    </source>
</evidence>
<dbReference type="Proteomes" id="UP000594262">
    <property type="component" value="Unplaced"/>
</dbReference>
<evidence type="ECO:0000256" key="11">
    <source>
        <dbReference type="SAM" id="Coils"/>
    </source>
</evidence>
<dbReference type="SUPFAM" id="SSF47459">
    <property type="entry name" value="HLH, helix-loop-helix DNA-binding domain"/>
    <property type="match status" value="1"/>
</dbReference>
<feature type="compositionally biased region" description="Polar residues" evidence="12">
    <location>
        <begin position="147"/>
        <end position="157"/>
    </location>
</feature>
<evidence type="ECO:0000256" key="8">
    <source>
        <dbReference type="ARBA" id="ARBA00023136"/>
    </source>
</evidence>
<feature type="domain" description="BHLH" evidence="13">
    <location>
        <begin position="473"/>
        <end position="524"/>
    </location>
</feature>
<dbReference type="GO" id="GO:0005789">
    <property type="term" value="C:endoplasmic reticulum membrane"/>
    <property type="evidence" value="ECO:0007669"/>
    <property type="project" value="UniProtKB-SubCell"/>
</dbReference>
<evidence type="ECO:0000256" key="7">
    <source>
        <dbReference type="ARBA" id="ARBA00023125"/>
    </source>
</evidence>
<feature type="region of interest" description="Disordered" evidence="12">
    <location>
        <begin position="188"/>
        <end position="232"/>
    </location>
</feature>
<proteinExistence type="predicted"/>
<keyword evidence="15" id="KW-1185">Reference proteome</keyword>
<evidence type="ECO:0000256" key="2">
    <source>
        <dbReference type="ARBA" id="ARBA00004477"/>
    </source>
</evidence>
<evidence type="ECO:0000313" key="15">
    <source>
        <dbReference type="Proteomes" id="UP000594262"/>
    </source>
</evidence>
<keyword evidence="4" id="KW-0256">Endoplasmic reticulum</keyword>
<feature type="region of interest" description="Disordered" evidence="12">
    <location>
        <begin position="560"/>
        <end position="598"/>
    </location>
</feature>
<keyword evidence="9" id="KW-0804">Transcription</keyword>
<evidence type="ECO:0000256" key="5">
    <source>
        <dbReference type="ARBA" id="ARBA00022989"/>
    </source>
</evidence>
<comment type="subcellular location">
    <subcellularLocation>
        <location evidence="2">Endoplasmic reticulum membrane</location>
        <topology evidence="2">Multi-pass membrane protein</topology>
    </subcellularLocation>
    <subcellularLocation>
        <location evidence="1">Nucleus</location>
    </subcellularLocation>
</comment>
<keyword evidence="7" id="KW-0238">DNA-binding</keyword>
<dbReference type="InterPro" id="IPR011598">
    <property type="entry name" value="bHLH_dom"/>
</dbReference>
<feature type="compositionally biased region" description="Basic and acidic residues" evidence="12">
    <location>
        <begin position="463"/>
        <end position="472"/>
    </location>
</feature>
<protein>
    <recommendedName>
        <fullName evidence="13">BHLH domain-containing protein</fullName>
    </recommendedName>
</protein>
<evidence type="ECO:0000256" key="9">
    <source>
        <dbReference type="ARBA" id="ARBA00023163"/>
    </source>
</evidence>
<feature type="compositionally biased region" description="Low complexity" evidence="12">
    <location>
        <begin position="560"/>
        <end position="575"/>
    </location>
</feature>
<dbReference type="GO" id="GO:0000981">
    <property type="term" value="F:DNA-binding transcription factor activity, RNA polymerase II-specific"/>
    <property type="evidence" value="ECO:0007669"/>
    <property type="project" value="TreeGrafter"/>
</dbReference>
<evidence type="ECO:0000313" key="14">
    <source>
        <dbReference type="EnsemblMetazoa" id="CLYHEMP019442.1"/>
    </source>
</evidence>
<dbReference type="RefSeq" id="XP_066928267.1">
    <property type="nucleotide sequence ID" value="XM_067072166.1"/>
</dbReference>
<evidence type="ECO:0000256" key="1">
    <source>
        <dbReference type="ARBA" id="ARBA00004123"/>
    </source>
</evidence>
<evidence type="ECO:0000256" key="6">
    <source>
        <dbReference type="ARBA" id="ARBA00023015"/>
    </source>
</evidence>
<feature type="compositionally biased region" description="Basic residues" evidence="12">
    <location>
        <begin position="438"/>
        <end position="462"/>
    </location>
</feature>
<dbReference type="EnsemblMetazoa" id="CLYHEMT019442.1">
    <property type="protein sequence ID" value="CLYHEMP019442.1"/>
    <property type="gene ID" value="CLYHEMG019442"/>
</dbReference>
<keyword evidence="8" id="KW-0472">Membrane</keyword>
<keyword evidence="10" id="KW-0539">Nucleus</keyword>
<feature type="compositionally biased region" description="Low complexity" evidence="12">
    <location>
        <begin position="207"/>
        <end position="232"/>
    </location>
</feature>
<dbReference type="GO" id="GO:0000978">
    <property type="term" value="F:RNA polymerase II cis-regulatory region sequence-specific DNA binding"/>
    <property type="evidence" value="ECO:0007669"/>
    <property type="project" value="TreeGrafter"/>
</dbReference>
<feature type="region of interest" description="Disordered" evidence="12">
    <location>
        <begin position="138"/>
        <end position="157"/>
    </location>
</feature>
<dbReference type="InterPro" id="IPR036638">
    <property type="entry name" value="HLH_DNA-bd_sf"/>
</dbReference>
<keyword evidence="11" id="KW-0175">Coiled coil</keyword>
<dbReference type="GO" id="GO:0046983">
    <property type="term" value="F:protein dimerization activity"/>
    <property type="evidence" value="ECO:0007669"/>
    <property type="project" value="InterPro"/>
</dbReference>
<keyword evidence="3" id="KW-0812">Transmembrane</keyword>
<feature type="coiled-coil region" evidence="11">
    <location>
        <begin position="507"/>
        <end position="541"/>
    </location>
</feature>
<organism evidence="14 15">
    <name type="scientific">Clytia hemisphaerica</name>
    <dbReference type="NCBI Taxonomy" id="252671"/>
    <lineage>
        <taxon>Eukaryota</taxon>
        <taxon>Metazoa</taxon>
        <taxon>Cnidaria</taxon>
        <taxon>Hydrozoa</taxon>
        <taxon>Hydroidolina</taxon>
        <taxon>Leptothecata</taxon>
        <taxon>Obeliida</taxon>
        <taxon>Clytiidae</taxon>
        <taxon>Clytia</taxon>
    </lineage>
</organism>
<evidence type="ECO:0000256" key="10">
    <source>
        <dbReference type="ARBA" id="ARBA00023242"/>
    </source>
</evidence>
<dbReference type="PANTHER" id="PTHR46062">
    <property type="entry name" value="STEROL REGULATORY ELEMENT-BINDING PROTEIN"/>
    <property type="match status" value="1"/>
</dbReference>
<sequence length="1202" mass="134947">MEMDAMDTEDWPNDSSLENFTDPDISNMLQEDKTFQKLLADIENGEVVSGANMHMTNPNMVFGSVESFDHQSIISDSNSSLAGQYSPPFSSASPYGNQYSPSTTSVDSGIPSEFADSPILSPETLSCYDYPSPITDEPNLNDLLMNRGQQPTSLDGNQISPQMLLKLIQQQVQQALIQQQQQQVQQGQAQQTALPSPIPNQHSPVPNQQTSLSNQQTSLTNHQTALQQHLTQQTSQQASQLELQRNLQQQQVNNFLAQQHNSHLIDQTINGSKNDSQLRKMLTQTKNNITQTKNTIIHSLQDKKEKIQRVFPKANTKPGKRKITSSSEDVKMENKVQALCAPQDNIMIPGALKEIPVSAESLEALLRQTKTVAPPKTTIQPPSTVDTNLIQMTTSNRTPQSVSQSSLPPLPRLVTATTPSVASNTSLNTSKISIEKQHKTHHHHSPHHHVHSKAHNKAKKEAKRAAKVAEAKKSRVEHVIIEKRYRMKITDSLNELKIMLPGSDDKKATKNSILQAAIEEIKRLKKQNDTLRRRFDKMKGVFDELRNIGILSQSQMCISSSSSDSSVSDDCTTTSENTSSASDATNKSIEPEVNQDHYASPFQRQSAKDGAKVMTCFALFAFLIFNPLSLFAGGKGDTVNAPVFSSRHLLGVRGEQDASPGFSLFSTLVNVFSSLFILMVMLLRGNPRCEKNSKLTQCFRSQFRKAQKRINKGDYHDAKSSLRIALFVIGNSCPKTFHGMLASFAWKCVCHMLYQLGILTALESIGNSILPAAVSCRNEKEQRQFAAKLSAKAYKKLHEIALKDSSSTYMESACYIMNAIYAAEVSNDKEALCTLYATAVVHMRERLWTWLAPFPEYYFLACAHHASLASKDGVFAVDWIFENRGYAFFVSSIWDINRGTVFNATDDESKLDANDLLQIVFVQFQEHLLSKALKRIIVPDTFYPNEGKIELRQRAISYLESLGTGPVSEQIDPVSLHYQSLYFWWGFTLKQLLNVCRDQRIEDGEYKAMREMFEEIPLKHRNPLFTLAEGIISNYIYIRNMKYSIQIEGAIPLDLKEQQLEIQEQLEASASMVDNLNEDMQGDGQPISSNKELEELIFIMCCGLMIETNYLLWQYDSHAMGSEQELSCLINENHVLHSYAMKYPELAAKVQAYDQEIQCMSGSDPSELSRMLKKTQHIKASSCQHNPISAFYMQNSNIPIET</sequence>
<dbReference type="GO" id="GO:0005634">
    <property type="term" value="C:nucleus"/>
    <property type="evidence" value="ECO:0007669"/>
    <property type="project" value="UniProtKB-SubCell"/>
</dbReference>
<dbReference type="GeneID" id="136815721"/>
<accession>A0A7M5X8P6</accession>
<feature type="region of interest" description="Disordered" evidence="12">
    <location>
        <begin position="79"/>
        <end position="117"/>
    </location>
</feature>
<dbReference type="PROSITE" id="PS50888">
    <property type="entry name" value="BHLH"/>
    <property type="match status" value="1"/>
</dbReference>
<reference evidence="14" key="1">
    <citation type="submission" date="2021-01" db="UniProtKB">
        <authorList>
            <consortium name="EnsemblMetazoa"/>
        </authorList>
    </citation>
    <scope>IDENTIFICATION</scope>
</reference>
<evidence type="ECO:0000259" key="13">
    <source>
        <dbReference type="PROSITE" id="PS50888"/>
    </source>
</evidence>
<feature type="compositionally biased region" description="Acidic residues" evidence="12">
    <location>
        <begin position="1"/>
        <end position="12"/>
    </location>
</feature>
<feature type="region of interest" description="Disordered" evidence="12">
    <location>
        <begin position="1"/>
        <end position="24"/>
    </location>
</feature>
<feature type="compositionally biased region" description="Polar residues" evidence="12">
    <location>
        <begin position="576"/>
        <end position="588"/>
    </location>
</feature>
<dbReference type="AlphaFoldDB" id="A0A7M5X8P6"/>
<evidence type="ECO:0000256" key="4">
    <source>
        <dbReference type="ARBA" id="ARBA00022824"/>
    </source>
</evidence>
<name>A0A7M5X8P6_9CNID</name>
<dbReference type="PANTHER" id="PTHR46062:SF1">
    <property type="entry name" value="LP12374P"/>
    <property type="match status" value="1"/>
</dbReference>
<feature type="compositionally biased region" description="Polar residues" evidence="12">
    <location>
        <begin position="79"/>
        <end position="107"/>
    </location>
</feature>
<keyword evidence="6" id="KW-0805">Transcription regulation</keyword>
<evidence type="ECO:0000256" key="3">
    <source>
        <dbReference type="ARBA" id="ARBA00022692"/>
    </source>
</evidence>
<dbReference type="Gene3D" id="4.10.280.10">
    <property type="entry name" value="Helix-loop-helix DNA-binding domain"/>
    <property type="match status" value="1"/>
</dbReference>
<keyword evidence="5" id="KW-1133">Transmembrane helix</keyword>
<dbReference type="OrthoDB" id="2133190at2759"/>